<comment type="caution">
    <text evidence="1">The sequence shown here is derived from an EMBL/GenBank/DDBJ whole genome shotgun (WGS) entry which is preliminary data.</text>
</comment>
<proteinExistence type="predicted"/>
<dbReference type="AlphaFoldDB" id="A0A645FKF9"/>
<sequence>MGTGRIEIVQCAGDEQIGVGIEVAAELLALVAQIALDLELHILGAVQVIAPIRRRAAPSRVSPLSGER</sequence>
<name>A0A645FKF9_9ZZZZ</name>
<reference evidence="1" key="1">
    <citation type="submission" date="2019-08" db="EMBL/GenBank/DDBJ databases">
        <authorList>
            <person name="Kucharzyk K."/>
            <person name="Murdoch R.W."/>
            <person name="Higgins S."/>
            <person name="Loffler F."/>
        </authorList>
    </citation>
    <scope>NUCLEOTIDE SEQUENCE</scope>
</reference>
<dbReference type="EMBL" id="VSSQ01061079">
    <property type="protein sequence ID" value="MPN14450.1"/>
    <property type="molecule type" value="Genomic_DNA"/>
</dbReference>
<gene>
    <name evidence="1" type="ORF">SDC9_161777</name>
</gene>
<protein>
    <submittedName>
        <fullName evidence="1">Uncharacterized protein</fullName>
    </submittedName>
</protein>
<accession>A0A645FKF9</accession>
<evidence type="ECO:0000313" key="1">
    <source>
        <dbReference type="EMBL" id="MPN14450.1"/>
    </source>
</evidence>
<organism evidence="1">
    <name type="scientific">bioreactor metagenome</name>
    <dbReference type="NCBI Taxonomy" id="1076179"/>
    <lineage>
        <taxon>unclassified sequences</taxon>
        <taxon>metagenomes</taxon>
        <taxon>ecological metagenomes</taxon>
    </lineage>
</organism>